<dbReference type="InterPro" id="IPR036875">
    <property type="entry name" value="Znf_CCHC_sf"/>
</dbReference>
<evidence type="ECO:0000259" key="3">
    <source>
        <dbReference type="PROSITE" id="PS50158"/>
    </source>
</evidence>
<dbReference type="AlphaFoldDB" id="E2B4U8"/>
<keyword evidence="1" id="KW-0863">Zinc-finger</keyword>
<dbReference type="InterPro" id="IPR001878">
    <property type="entry name" value="Znf_CCHC"/>
</dbReference>
<keyword evidence="1" id="KW-0862">Zinc</keyword>
<evidence type="ECO:0000256" key="2">
    <source>
        <dbReference type="SAM" id="MobiDB-lite"/>
    </source>
</evidence>
<sequence>PRPTSGSKKGSKTRLRPPRSAAVTLTCPDGEYSRFMAEARRRIMLADLRIPGSLRVRRALTGALLVEVPALNAGAPADRLAEELRKLANEEGPEYRVQRPVRIATLRLTGLDLTLRVQKVTEAVALAGGCLPTEVSVGGIRVPQRGMATALVRCPQAAASKVATAERVQVGWTLARMVVLPVRAALCFRCLERGHVRGRCGNTADRSDTCYRCGNPGHRARDCRAASE</sequence>
<dbReference type="EMBL" id="GL445643">
    <property type="protein sequence ID" value="EFN89280.1"/>
    <property type="molecule type" value="Genomic_DNA"/>
</dbReference>
<feature type="domain" description="CCHC-type" evidence="3">
    <location>
        <begin position="210"/>
        <end position="224"/>
    </location>
</feature>
<evidence type="ECO:0000313" key="4">
    <source>
        <dbReference type="EMBL" id="EFN89280.1"/>
    </source>
</evidence>
<dbReference type="GO" id="GO:0003676">
    <property type="term" value="F:nucleic acid binding"/>
    <property type="evidence" value="ECO:0007669"/>
    <property type="project" value="InterPro"/>
</dbReference>
<organism evidence="5">
    <name type="scientific">Harpegnathos saltator</name>
    <name type="common">Jerdon's jumping ant</name>
    <dbReference type="NCBI Taxonomy" id="610380"/>
    <lineage>
        <taxon>Eukaryota</taxon>
        <taxon>Metazoa</taxon>
        <taxon>Ecdysozoa</taxon>
        <taxon>Arthropoda</taxon>
        <taxon>Hexapoda</taxon>
        <taxon>Insecta</taxon>
        <taxon>Pterygota</taxon>
        <taxon>Neoptera</taxon>
        <taxon>Endopterygota</taxon>
        <taxon>Hymenoptera</taxon>
        <taxon>Apocrita</taxon>
        <taxon>Aculeata</taxon>
        <taxon>Formicoidea</taxon>
        <taxon>Formicidae</taxon>
        <taxon>Ponerinae</taxon>
        <taxon>Ponerini</taxon>
        <taxon>Harpegnathos</taxon>
    </lineage>
</organism>
<keyword evidence="1" id="KW-0479">Metal-binding</keyword>
<feature type="region of interest" description="Disordered" evidence="2">
    <location>
        <begin position="1"/>
        <end position="20"/>
    </location>
</feature>
<keyword evidence="5" id="KW-1185">Reference proteome</keyword>
<feature type="non-terminal residue" evidence="4">
    <location>
        <position position="1"/>
    </location>
</feature>
<dbReference type="Proteomes" id="UP000008237">
    <property type="component" value="Unassembled WGS sequence"/>
</dbReference>
<dbReference type="OrthoDB" id="7555146at2759"/>
<evidence type="ECO:0000313" key="5">
    <source>
        <dbReference type="Proteomes" id="UP000008237"/>
    </source>
</evidence>
<dbReference type="SUPFAM" id="SSF57756">
    <property type="entry name" value="Retrovirus zinc finger-like domains"/>
    <property type="match status" value="1"/>
</dbReference>
<reference evidence="4 5" key="1">
    <citation type="journal article" date="2010" name="Science">
        <title>Genomic comparison of the ants Camponotus floridanus and Harpegnathos saltator.</title>
        <authorList>
            <person name="Bonasio R."/>
            <person name="Zhang G."/>
            <person name="Ye C."/>
            <person name="Mutti N.S."/>
            <person name="Fang X."/>
            <person name="Qin N."/>
            <person name="Donahue G."/>
            <person name="Yang P."/>
            <person name="Li Q."/>
            <person name="Li C."/>
            <person name="Zhang P."/>
            <person name="Huang Z."/>
            <person name="Berger S.L."/>
            <person name="Reinberg D."/>
            <person name="Wang J."/>
            <person name="Liebig J."/>
        </authorList>
    </citation>
    <scope>NUCLEOTIDE SEQUENCE [LARGE SCALE GENOMIC DNA]</scope>
    <source>
        <strain evidence="4 5">R22 G/1</strain>
    </source>
</reference>
<dbReference type="Pfam" id="PF00098">
    <property type="entry name" value="zf-CCHC"/>
    <property type="match status" value="1"/>
</dbReference>
<dbReference type="Gene3D" id="4.10.60.10">
    <property type="entry name" value="Zinc finger, CCHC-type"/>
    <property type="match status" value="1"/>
</dbReference>
<dbReference type="InParanoid" id="E2B4U8"/>
<dbReference type="GO" id="GO:0008270">
    <property type="term" value="F:zinc ion binding"/>
    <property type="evidence" value="ECO:0007669"/>
    <property type="project" value="UniProtKB-KW"/>
</dbReference>
<proteinExistence type="predicted"/>
<feature type="non-terminal residue" evidence="4">
    <location>
        <position position="228"/>
    </location>
</feature>
<evidence type="ECO:0000256" key="1">
    <source>
        <dbReference type="PROSITE-ProRule" id="PRU00047"/>
    </source>
</evidence>
<name>E2B4U8_HARSA</name>
<accession>E2B4U8</accession>
<dbReference type="PROSITE" id="PS50158">
    <property type="entry name" value="ZF_CCHC"/>
    <property type="match status" value="1"/>
</dbReference>
<protein>
    <recommendedName>
        <fullName evidence="3">CCHC-type domain-containing protein</fullName>
    </recommendedName>
</protein>
<dbReference type="SMART" id="SM00343">
    <property type="entry name" value="ZnF_C2HC"/>
    <property type="match status" value="2"/>
</dbReference>
<gene>
    <name evidence="4" type="ORF">EAI_01710</name>
</gene>